<evidence type="ECO:0000313" key="1">
    <source>
        <dbReference type="EMBL" id="APW96604.1"/>
    </source>
</evidence>
<dbReference type="Proteomes" id="UP000011555">
    <property type="component" value="Unassembled WGS sequence"/>
</dbReference>
<organism evidence="2 3">
    <name type="scientific">Natronobacterium lacisalsi AJ5</name>
    <dbReference type="NCBI Taxonomy" id="358396"/>
    <lineage>
        <taxon>Archaea</taxon>
        <taxon>Methanobacteriati</taxon>
        <taxon>Methanobacteriota</taxon>
        <taxon>Stenosarchaea group</taxon>
        <taxon>Halobacteria</taxon>
        <taxon>Halobacteriales</taxon>
        <taxon>Natrialbaceae</taxon>
        <taxon>Natronobacterium</taxon>
    </lineage>
</organism>
<dbReference type="GeneID" id="30919844"/>
<dbReference type="EMBL" id="AOLZ01000042">
    <property type="protein sequence ID" value="EMA32114.1"/>
    <property type="molecule type" value="Genomic_DNA"/>
</dbReference>
<dbReference type="Proteomes" id="UP000186547">
    <property type="component" value="Chromosome"/>
</dbReference>
<accession>M0LI67</accession>
<reference evidence="1" key="3">
    <citation type="submission" date="2017-01" db="EMBL/GenBank/DDBJ databases">
        <authorList>
            <person name="Mah S.A."/>
            <person name="Swanson W.J."/>
            <person name="Moy G.W."/>
            <person name="Vacquier V.D."/>
        </authorList>
    </citation>
    <scope>NUCLEOTIDE SEQUENCE</scope>
    <source>
        <strain evidence="1">AJ5</strain>
    </source>
</reference>
<dbReference type="STRING" id="358396.CHINAEXTREME_01930"/>
<evidence type="ECO:0000313" key="2">
    <source>
        <dbReference type="EMBL" id="EMA32114.1"/>
    </source>
</evidence>
<protein>
    <submittedName>
        <fullName evidence="2">Uncharacterized protein</fullName>
    </submittedName>
</protein>
<dbReference type="EMBL" id="CP019285">
    <property type="protein sequence ID" value="APW96604.1"/>
    <property type="molecule type" value="Genomic_DNA"/>
</dbReference>
<dbReference type="eggNOG" id="arCOG00468">
    <property type="taxonomic scope" value="Archaea"/>
</dbReference>
<evidence type="ECO:0000313" key="4">
    <source>
        <dbReference type="Proteomes" id="UP000186547"/>
    </source>
</evidence>
<keyword evidence="3" id="KW-1185">Reference proteome</keyword>
<evidence type="ECO:0000313" key="3">
    <source>
        <dbReference type="Proteomes" id="UP000011555"/>
    </source>
</evidence>
<dbReference type="PATRIC" id="fig|358396.7.peg.2515"/>
<dbReference type="AlphaFoldDB" id="M0LI67"/>
<gene>
    <name evidence="2" type="ORF">C445_12406</name>
    <name evidence="1" type="ORF">CHINAEXTREME_01930</name>
</gene>
<reference evidence="2 3" key="2">
    <citation type="journal article" date="2014" name="PLoS Genet.">
        <title>Phylogenetically driven sequencing of extremely halophilic archaea reveals strategies for static and dynamic osmo-response.</title>
        <authorList>
            <person name="Becker E.A."/>
            <person name="Seitzer P.M."/>
            <person name="Tritt A."/>
            <person name="Larsen D."/>
            <person name="Krusor M."/>
            <person name="Yao A.I."/>
            <person name="Wu D."/>
            <person name="Madern D."/>
            <person name="Eisen J.A."/>
            <person name="Darling A.E."/>
            <person name="Facciotti M.T."/>
        </authorList>
    </citation>
    <scope>NUCLEOTIDE SEQUENCE [LARGE SCALE GENOMIC DNA]</scope>
    <source>
        <strain evidence="2 3">AJ5</strain>
    </source>
</reference>
<proteinExistence type="predicted"/>
<sequence>MATEPAAGIDAISQLEQAVLLGVAKLHEADETPVDTHEIGRTCRKEIAEGSDRLGTIREADVIRSLYRLEDEDLVEEIDANRTSPTGKGRPAYELAVDPDAVYEAVDEALLDD</sequence>
<dbReference type="RefSeq" id="WP_007142193.1">
    <property type="nucleotide sequence ID" value="NZ_AOLZ01000042.1"/>
</dbReference>
<reference evidence="1 4" key="1">
    <citation type="journal article" date="2011" name="J. Bacteriol.">
        <title>Genome sequence of Halobiforma lacisalsi AJ5, an extremely halophilic archaeon which harbors a bop gene.</title>
        <authorList>
            <person name="Jiang X."/>
            <person name="Wang S."/>
            <person name="Cheng H."/>
            <person name="Huo Y."/>
            <person name="Zhang X."/>
            <person name="Zhu X."/>
            <person name="Han X."/>
            <person name="Ni P."/>
            <person name="Wu M."/>
        </authorList>
    </citation>
    <scope>NUCLEOTIDE SEQUENCE [LARGE SCALE GENOMIC DNA]</scope>
    <source>
        <strain evidence="1 4">AJ5</strain>
    </source>
</reference>
<name>M0LI67_NATLA</name>
<dbReference type="KEGG" id="hlc:CHINAEXTREME01930"/>